<sequence>MNSSDKQLLVEAAIAAANHGLEKQALCILEAFADLISDPIDCQVCSSLVYFALDKRPQAIRALSGLEGPQAEGLRLLYLSTAEKADTHKICSLITGG</sequence>
<protein>
    <submittedName>
        <fullName evidence="2">EscG/YscG/SsaH family type III secretion system needle protein co-chaperone</fullName>
    </submittedName>
</protein>
<dbReference type="Pfam" id="PF06287">
    <property type="entry name" value="DUF1039"/>
    <property type="match status" value="1"/>
</dbReference>
<comment type="caution">
    <text evidence="2">The sequence shown here is derived from an EMBL/GenBank/DDBJ whole genome shotgun (WGS) entry which is preliminary data.</text>
</comment>
<organism evidence="2 3">
    <name type="scientific">Vibrio ostreicida</name>
    <dbReference type="NCBI Taxonomy" id="526588"/>
    <lineage>
        <taxon>Bacteria</taxon>
        <taxon>Pseudomonadati</taxon>
        <taxon>Pseudomonadota</taxon>
        <taxon>Gammaproteobacteria</taxon>
        <taxon>Vibrionales</taxon>
        <taxon>Vibrionaceae</taxon>
        <taxon>Vibrio</taxon>
    </lineage>
</organism>
<dbReference type="Proteomes" id="UP001238540">
    <property type="component" value="Unassembled WGS sequence"/>
</dbReference>
<evidence type="ECO:0000313" key="1">
    <source>
        <dbReference type="EMBL" id="MDN3610018.1"/>
    </source>
</evidence>
<keyword evidence="3" id="KW-1185">Reference proteome</keyword>
<evidence type="ECO:0000313" key="3">
    <source>
        <dbReference type="Proteomes" id="UP001238540"/>
    </source>
</evidence>
<reference evidence="2" key="1">
    <citation type="journal article" date="2014" name="Int. J. Syst. Evol. Microbiol.">
        <title>Complete genome of a new Firmicutes species belonging to the dominant human colonic microbiota ('Ruminococcus bicirculans') reveals two chromosomes and a selective capacity to utilize plant glucans.</title>
        <authorList>
            <consortium name="NISC Comparative Sequencing Program"/>
            <person name="Wegmann U."/>
            <person name="Louis P."/>
            <person name="Goesmann A."/>
            <person name="Henrissat B."/>
            <person name="Duncan S.H."/>
            <person name="Flint H.J."/>
        </authorList>
    </citation>
    <scope>NUCLEOTIDE SEQUENCE</scope>
    <source>
        <strain evidence="2">CECT 7398</strain>
    </source>
</reference>
<dbReference type="InterPro" id="IPR010437">
    <property type="entry name" value="T3SS_SsaH/EsaH"/>
</dbReference>
<proteinExistence type="predicted"/>
<accession>A0ABT8BVJ4</accession>
<name>A0ABT8BVJ4_9VIBR</name>
<dbReference type="EMBL" id="JAUFQC010000001">
    <property type="protein sequence ID" value="MDN3610018.1"/>
    <property type="molecule type" value="Genomic_DNA"/>
</dbReference>
<reference evidence="2" key="3">
    <citation type="submission" date="2023-06" db="EMBL/GenBank/DDBJ databases">
        <authorList>
            <person name="Lucena T."/>
            <person name="Sun Q."/>
        </authorList>
    </citation>
    <scope>NUCLEOTIDE SEQUENCE</scope>
    <source>
        <strain evidence="2">CECT 7398</strain>
    </source>
</reference>
<reference evidence="3" key="2">
    <citation type="journal article" date="2019" name="Int. J. Syst. Evol. Microbiol.">
        <title>The Global Catalogue of Microorganisms (GCM) 10K type strain sequencing project: providing services to taxonomists for standard genome sequencing and annotation.</title>
        <authorList>
            <consortium name="The Broad Institute Genomics Platform"/>
            <consortium name="The Broad Institute Genome Sequencing Center for Infectious Disease"/>
            <person name="Wu L."/>
            <person name="Ma J."/>
        </authorList>
    </citation>
    <scope>NUCLEOTIDE SEQUENCE [LARGE SCALE GENOMIC DNA]</scope>
    <source>
        <strain evidence="3">CECT 7398</strain>
    </source>
</reference>
<evidence type="ECO:0000313" key="2">
    <source>
        <dbReference type="EMBL" id="MDN3611186.1"/>
    </source>
</evidence>
<gene>
    <name evidence="1" type="ORF">QWZ16_09935</name>
    <name evidence="2" type="ORF">QWZ16_16250</name>
</gene>
<dbReference type="EMBL" id="JAUFQC010000017">
    <property type="protein sequence ID" value="MDN3611186.1"/>
    <property type="molecule type" value="Genomic_DNA"/>
</dbReference>
<dbReference type="NCBIfam" id="TIGR02498">
    <property type="entry name" value="type_III_ssaH"/>
    <property type="match status" value="1"/>
</dbReference>
<dbReference type="RefSeq" id="WP_076587925.1">
    <property type="nucleotide sequence ID" value="NZ_JABEYA020000017.1"/>
</dbReference>